<dbReference type="Pfam" id="PF00168">
    <property type="entry name" value="C2"/>
    <property type="match status" value="1"/>
</dbReference>
<evidence type="ECO:0000313" key="5">
    <source>
        <dbReference type="Proteomes" id="UP000030764"/>
    </source>
</evidence>
<dbReference type="GO" id="GO:0005814">
    <property type="term" value="C:centriole"/>
    <property type="evidence" value="ECO:0007669"/>
    <property type="project" value="TreeGrafter"/>
</dbReference>
<dbReference type="PANTHER" id="PTHR21254">
    <property type="entry name" value="C2 DOMAIN-CONTAINING PROTEIN 3"/>
    <property type="match status" value="1"/>
</dbReference>
<dbReference type="AlphaFoldDB" id="A0A085NPI5"/>
<evidence type="ECO:0000256" key="1">
    <source>
        <dbReference type="SAM" id="MobiDB-lite"/>
    </source>
</evidence>
<feature type="region of interest" description="Disordered" evidence="1">
    <location>
        <begin position="56"/>
        <end position="76"/>
    </location>
</feature>
<dbReference type="GO" id="GO:0071539">
    <property type="term" value="P:protein localization to centrosome"/>
    <property type="evidence" value="ECO:0007669"/>
    <property type="project" value="TreeGrafter"/>
</dbReference>
<dbReference type="SMART" id="SM00239">
    <property type="entry name" value="C2"/>
    <property type="match status" value="1"/>
</dbReference>
<dbReference type="GO" id="GO:0060271">
    <property type="term" value="P:cilium assembly"/>
    <property type="evidence" value="ECO:0007669"/>
    <property type="project" value="TreeGrafter"/>
</dbReference>
<protein>
    <recommendedName>
        <fullName evidence="2">C2 domain-containing protein</fullName>
    </recommendedName>
</protein>
<dbReference type="Proteomes" id="UP000030764">
    <property type="component" value="Unassembled WGS sequence"/>
</dbReference>
<proteinExistence type="predicted"/>
<feature type="region of interest" description="Disordered" evidence="1">
    <location>
        <begin position="330"/>
        <end position="362"/>
    </location>
</feature>
<dbReference type="Gene3D" id="2.60.40.150">
    <property type="entry name" value="C2 domain"/>
    <property type="match status" value="1"/>
</dbReference>
<gene>
    <name evidence="3" type="ORF">M513_07136</name>
    <name evidence="4" type="ORF">M514_07136</name>
</gene>
<sequence length="628" mass="71092">MTDAECEAIDATAKLLKRLQQFRDVLESLSEVGFSRCQVKRSQEISHLPFTESVQSAPKVSSSEMTERPLLRPESASDPDLVEETWYLLSQVTFLKVYIECLYWRIAPQFYVDEVRRGRKRSAQLFLRYYIPLLDKATGRAEEKRVSVPARDLLPTSFIAALFLRKDMLPIIVVNFNHRNVFLLSISTNLMQRWAEENFRISIYYKNLKRSGQEIEIARCSLPLCKLLVLPFIVEADLPLEIFTAGISDGSIKVGLSLGSRSMLFTERVEPMRNPTAIINAFTMLDPSSLRGVQKPVANLKSNIVDNNNLTPVVECHTLAKEICQSPSVESVKQGSIEEPQLSTPSLESPKKSSPKVRFSADLGPNDDNECVECRIDYMLRRRATEEQPYGLQFRTVGTQTHYTHHSSTVATQTPFPFFRSVASRLAEQAANLPLMEEENSSITSVCKIGVHRARYLSLTDKEGESKSGKGPHLWVTYHIGDKVYTSPPSYSLKEPTWDWLVDVHIAPEQKNLVFQLWYKKTENAEKQLLGVVNVDLSQCRHSFRSTWWFDLLDLRTGSSGQLQISVHFKEDRPMVMVDRAPSPSVCPDSDRSPRDLMPSSVVLADKLKEGLAELDQLMAKLATSSPP</sequence>
<dbReference type="GO" id="GO:0034451">
    <property type="term" value="C:centriolar satellite"/>
    <property type="evidence" value="ECO:0007669"/>
    <property type="project" value="TreeGrafter"/>
</dbReference>
<evidence type="ECO:0000259" key="2">
    <source>
        <dbReference type="PROSITE" id="PS50004"/>
    </source>
</evidence>
<organism evidence="4">
    <name type="scientific">Trichuris suis</name>
    <name type="common">pig whipworm</name>
    <dbReference type="NCBI Taxonomy" id="68888"/>
    <lineage>
        <taxon>Eukaryota</taxon>
        <taxon>Metazoa</taxon>
        <taxon>Ecdysozoa</taxon>
        <taxon>Nematoda</taxon>
        <taxon>Enoplea</taxon>
        <taxon>Dorylaimia</taxon>
        <taxon>Trichinellida</taxon>
        <taxon>Trichuridae</taxon>
        <taxon>Trichuris</taxon>
    </lineage>
</organism>
<dbReference type="EMBL" id="KL363233">
    <property type="protein sequence ID" value="KFD52004.1"/>
    <property type="molecule type" value="Genomic_DNA"/>
</dbReference>
<dbReference type="EMBL" id="KL367482">
    <property type="protein sequence ID" value="KFD71381.1"/>
    <property type="molecule type" value="Genomic_DNA"/>
</dbReference>
<feature type="domain" description="C2" evidence="2">
    <location>
        <begin position="427"/>
        <end position="550"/>
    </location>
</feature>
<keyword evidence="5" id="KW-1185">Reference proteome</keyword>
<accession>A0A085NPI5</accession>
<dbReference type="InterPro" id="IPR035892">
    <property type="entry name" value="C2_domain_sf"/>
</dbReference>
<dbReference type="OrthoDB" id="5918218at2759"/>
<reference evidence="4 5" key="1">
    <citation type="journal article" date="2014" name="Nat. Genet.">
        <title>Genome and transcriptome of the porcine whipworm Trichuris suis.</title>
        <authorList>
            <person name="Jex A.R."/>
            <person name="Nejsum P."/>
            <person name="Schwarz E.M."/>
            <person name="Hu L."/>
            <person name="Young N.D."/>
            <person name="Hall R.S."/>
            <person name="Korhonen P.K."/>
            <person name="Liao S."/>
            <person name="Thamsborg S."/>
            <person name="Xia J."/>
            <person name="Xu P."/>
            <person name="Wang S."/>
            <person name="Scheerlinck J.P."/>
            <person name="Hofmann A."/>
            <person name="Sternberg P.W."/>
            <person name="Wang J."/>
            <person name="Gasser R.B."/>
        </authorList>
    </citation>
    <scope>NUCLEOTIDE SEQUENCE [LARGE SCALE GENOMIC DNA]</scope>
    <source>
        <strain evidence="4">DCEP-RM93F</strain>
        <strain evidence="3">DCEP-RM93M</strain>
    </source>
</reference>
<dbReference type="Proteomes" id="UP000030758">
    <property type="component" value="Unassembled WGS sequence"/>
</dbReference>
<dbReference type="PANTHER" id="PTHR21254:SF1">
    <property type="entry name" value="C2 DOMAIN-CONTAINING PROTEIN 3"/>
    <property type="match status" value="1"/>
</dbReference>
<name>A0A085NPI5_9BILA</name>
<evidence type="ECO:0000313" key="3">
    <source>
        <dbReference type="EMBL" id="KFD52004.1"/>
    </source>
</evidence>
<dbReference type="SUPFAM" id="SSF49562">
    <property type="entry name" value="C2 domain (Calcium/lipid-binding domain, CaLB)"/>
    <property type="match status" value="1"/>
</dbReference>
<dbReference type="PROSITE" id="PS50004">
    <property type="entry name" value="C2"/>
    <property type="match status" value="1"/>
</dbReference>
<dbReference type="GO" id="GO:0061511">
    <property type="term" value="P:centriole elongation"/>
    <property type="evidence" value="ECO:0007669"/>
    <property type="project" value="TreeGrafter"/>
</dbReference>
<evidence type="ECO:0000313" key="4">
    <source>
        <dbReference type="EMBL" id="KFD71381.1"/>
    </source>
</evidence>
<dbReference type="InterPro" id="IPR000008">
    <property type="entry name" value="C2_dom"/>
</dbReference>